<feature type="domain" description="SCP" evidence="1">
    <location>
        <begin position="18"/>
        <end position="143"/>
    </location>
</feature>
<dbReference type="SMART" id="SM00198">
    <property type="entry name" value="SCP"/>
    <property type="match status" value="1"/>
</dbReference>
<dbReference type="AlphaFoldDB" id="A0A9P8A3H6"/>
<accession>A0A9P8A3H6</accession>
<dbReference type="InterPro" id="IPR018244">
    <property type="entry name" value="Allrgn_V5/Tpx1_CS"/>
</dbReference>
<name>A0A9P8A3H6_MORAP</name>
<dbReference type="InterPro" id="IPR014044">
    <property type="entry name" value="CAP_dom"/>
</dbReference>
<evidence type="ECO:0000313" key="2">
    <source>
        <dbReference type="EMBL" id="KAG9322715.1"/>
    </source>
</evidence>
<dbReference type="PROSITE" id="PS01010">
    <property type="entry name" value="CRISP_2"/>
    <property type="match status" value="1"/>
</dbReference>
<dbReference type="Gene3D" id="3.40.33.10">
    <property type="entry name" value="CAP"/>
    <property type="match status" value="1"/>
</dbReference>
<evidence type="ECO:0000259" key="1">
    <source>
        <dbReference type="SMART" id="SM00198"/>
    </source>
</evidence>
<dbReference type="InterPro" id="IPR001283">
    <property type="entry name" value="CRISP-related"/>
</dbReference>
<dbReference type="SUPFAM" id="SSF55797">
    <property type="entry name" value="PR-1-like"/>
    <property type="match status" value="1"/>
</dbReference>
<dbReference type="Pfam" id="PF00188">
    <property type="entry name" value="CAP"/>
    <property type="match status" value="1"/>
</dbReference>
<proteinExistence type="predicted"/>
<comment type="caution">
    <text evidence="2">The sequence shown here is derived from an EMBL/GenBank/DDBJ whole genome shotgun (WGS) entry which is preliminary data.</text>
</comment>
<protein>
    <recommendedName>
        <fullName evidence="1">SCP domain-containing protein</fullName>
    </recommendedName>
</protein>
<dbReference type="EMBL" id="JAIFTL010000133">
    <property type="protein sequence ID" value="KAG9322715.1"/>
    <property type="molecule type" value="Genomic_DNA"/>
</dbReference>
<dbReference type="PROSITE" id="PS01009">
    <property type="entry name" value="CRISP_1"/>
    <property type="match status" value="1"/>
</dbReference>
<sequence>MRNSTFHDVLSTTTVTEDEMKSILDTHNTYRRMHGSPDLLWNDDAANWGDNWLQKCEFKHSGGGPYNYGENLAAGYTDFKSAIDAWYSEYNNYDYKAPGFSMDTGHFTQVVWKSTTSIGCAKRECPDWTIYICNYDPAGNIISDDNSSYIDNVQRRDPNSL</sequence>
<reference evidence="2" key="1">
    <citation type="submission" date="2021-07" db="EMBL/GenBank/DDBJ databases">
        <title>Draft genome of Mortierella alpina, strain LL118, isolated from an aspen leaf litter sample.</title>
        <authorList>
            <person name="Yang S."/>
            <person name="Vinatzer B.A."/>
        </authorList>
    </citation>
    <scope>NUCLEOTIDE SEQUENCE</scope>
    <source>
        <strain evidence="2">LL118</strain>
    </source>
</reference>
<dbReference type="PANTHER" id="PTHR10334">
    <property type="entry name" value="CYSTEINE-RICH SECRETORY PROTEIN-RELATED"/>
    <property type="match status" value="1"/>
</dbReference>
<gene>
    <name evidence="2" type="ORF">KVV02_000793</name>
</gene>
<dbReference type="GO" id="GO:0005576">
    <property type="term" value="C:extracellular region"/>
    <property type="evidence" value="ECO:0007669"/>
    <property type="project" value="InterPro"/>
</dbReference>
<dbReference type="Proteomes" id="UP000717515">
    <property type="component" value="Unassembled WGS sequence"/>
</dbReference>
<dbReference type="PRINTS" id="PR00837">
    <property type="entry name" value="V5TPXLIKE"/>
</dbReference>
<organism evidence="2 3">
    <name type="scientific">Mortierella alpina</name>
    <name type="common">Oleaginous fungus</name>
    <name type="synonym">Mortierella renispora</name>
    <dbReference type="NCBI Taxonomy" id="64518"/>
    <lineage>
        <taxon>Eukaryota</taxon>
        <taxon>Fungi</taxon>
        <taxon>Fungi incertae sedis</taxon>
        <taxon>Mucoromycota</taxon>
        <taxon>Mortierellomycotina</taxon>
        <taxon>Mortierellomycetes</taxon>
        <taxon>Mortierellales</taxon>
        <taxon>Mortierellaceae</taxon>
        <taxon>Mortierella</taxon>
    </lineage>
</organism>
<dbReference type="InterPro" id="IPR035940">
    <property type="entry name" value="CAP_sf"/>
</dbReference>
<evidence type="ECO:0000313" key="3">
    <source>
        <dbReference type="Proteomes" id="UP000717515"/>
    </source>
</evidence>